<dbReference type="Pfam" id="PF00096">
    <property type="entry name" value="zf-C2H2"/>
    <property type="match status" value="2"/>
</dbReference>
<keyword evidence="1" id="KW-0479">Metal-binding</keyword>
<evidence type="ECO:0000313" key="3">
    <source>
        <dbReference type="EMBL" id="KAK9500393.1"/>
    </source>
</evidence>
<proteinExistence type="predicted"/>
<name>A0AAW1CRM7_9HEMI</name>
<keyword evidence="1" id="KW-0863">Zinc-finger</keyword>
<organism evidence="3 4">
    <name type="scientific">Rhynocoris fuscipes</name>
    <dbReference type="NCBI Taxonomy" id="488301"/>
    <lineage>
        <taxon>Eukaryota</taxon>
        <taxon>Metazoa</taxon>
        <taxon>Ecdysozoa</taxon>
        <taxon>Arthropoda</taxon>
        <taxon>Hexapoda</taxon>
        <taxon>Insecta</taxon>
        <taxon>Pterygota</taxon>
        <taxon>Neoptera</taxon>
        <taxon>Paraneoptera</taxon>
        <taxon>Hemiptera</taxon>
        <taxon>Heteroptera</taxon>
        <taxon>Panheteroptera</taxon>
        <taxon>Cimicomorpha</taxon>
        <taxon>Reduviidae</taxon>
        <taxon>Harpactorinae</taxon>
        <taxon>Harpactorini</taxon>
        <taxon>Rhynocoris</taxon>
    </lineage>
</organism>
<keyword evidence="4" id="KW-1185">Reference proteome</keyword>
<dbReference type="PROSITE" id="PS50157">
    <property type="entry name" value="ZINC_FINGER_C2H2_2"/>
    <property type="match status" value="2"/>
</dbReference>
<dbReference type="PANTHER" id="PTHR33936">
    <property type="entry name" value="PROTEIN CBG17840"/>
    <property type="match status" value="1"/>
</dbReference>
<sequence>MENLKKTHQCKYCNVKFRDNYNLKRHLVSKHNENNLDGFNYKCNYCNREFHQKSNLSSHLKNIHDENNKKFIKCKPIKLNFKTFNEFELWKDNIEKETISKYVKKTRSYYLKDGTKRSLYSCHRSGNFKSRSLGKRKLKIIGSNKINDYCPAKIICLKRIDGNFDILYYSEHKGHEMEPSRINLNKNERLEIYKQIVSKEIKQDLLVNIQSDSNISTTHYLSKKDLYNIRNEFSNKELIVSNNENNMAVNNLINEHNENNVNDIELKTNDEESKEIIIENDIEINYDDLERIKGEMFGDFMKFLSNIENVEQALTARKLISSLPYLVDSLTTNVSNSDDIVISVIPKQENS</sequence>
<dbReference type="EMBL" id="JAPXFL010000010">
    <property type="protein sequence ID" value="KAK9500393.1"/>
    <property type="molecule type" value="Genomic_DNA"/>
</dbReference>
<dbReference type="InterPro" id="IPR013087">
    <property type="entry name" value="Znf_C2H2_type"/>
</dbReference>
<dbReference type="PROSITE" id="PS00028">
    <property type="entry name" value="ZINC_FINGER_C2H2_1"/>
    <property type="match status" value="1"/>
</dbReference>
<dbReference type="PANTHER" id="PTHR33936:SF24">
    <property type="entry name" value="C2H2-TYPE DOMAIN-CONTAINING PROTEIN"/>
    <property type="match status" value="1"/>
</dbReference>
<reference evidence="3 4" key="1">
    <citation type="submission" date="2022-12" db="EMBL/GenBank/DDBJ databases">
        <title>Chromosome-level genome assembly of true bugs.</title>
        <authorList>
            <person name="Ma L."/>
            <person name="Li H."/>
        </authorList>
    </citation>
    <scope>NUCLEOTIDE SEQUENCE [LARGE SCALE GENOMIC DNA]</scope>
    <source>
        <strain evidence="3">Lab_2022b</strain>
    </source>
</reference>
<dbReference type="Gene3D" id="3.30.160.60">
    <property type="entry name" value="Classic Zinc Finger"/>
    <property type="match status" value="2"/>
</dbReference>
<protein>
    <recommendedName>
        <fullName evidence="2">C2H2-type domain-containing protein</fullName>
    </recommendedName>
</protein>
<dbReference type="InterPro" id="IPR052797">
    <property type="entry name" value="RegFact_GeneExpr_CellDeath"/>
</dbReference>
<dbReference type="InterPro" id="IPR036236">
    <property type="entry name" value="Znf_C2H2_sf"/>
</dbReference>
<evidence type="ECO:0000313" key="4">
    <source>
        <dbReference type="Proteomes" id="UP001461498"/>
    </source>
</evidence>
<feature type="domain" description="C2H2-type" evidence="2">
    <location>
        <begin position="41"/>
        <end position="69"/>
    </location>
</feature>
<evidence type="ECO:0000256" key="1">
    <source>
        <dbReference type="PROSITE-ProRule" id="PRU00042"/>
    </source>
</evidence>
<dbReference type="AlphaFoldDB" id="A0AAW1CRM7"/>
<dbReference type="SUPFAM" id="SSF57667">
    <property type="entry name" value="beta-beta-alpha zinc fingers"/>
    <property type="match status" value="1"/>
</dbReference>
<dbReference type="GO" id="GO:0008270">
    <property type="term" value="F:zinc ion binding"/>
    <property type="evidence" value="ECO:0007669"/>
    <property type="project" value="UniProtKB-KW"/>
</dbReference>
<dbReference type="Proteomes" id="UP001461498">
    <property type="component" value="Unassembled WGS sequence"/>
</dbReference>
<feature type="domain" description="C2H2-type" evidence="2">
    <location>
        <begin position="8"/>
        <end position="36"/>
    </location>
</feature>
<accession>A0AAW1CRM7</accession>
<dbReference type="SMART" id="SM00355">
    <property type="entry name" value="ZnF_C2H2"/>
    <property type="match status" value="2"/>
</dbReference>
<comment type="caution">
    <text evidence="3">The sequence shown here is derived from an EMBL/GenBank/DDBJ whole genome shotgun (WGS) entry which is preliminary data.</text>
</comment>
<evidence type="ECO:0000259" key="2">
    <source>
        <dbReference type="PROSITE" id="PS50157"/>
    </source>
</evidence>
<keyword evidence="1" id="KW-0862">Zinc</keyword>
<gene>
    <name evidence="3" type="ORF">O3M35_001670</name>
</gene>